<dbReference type="AlphaFoldDB" id="A0A1B6DKF0"/>
<evidence type="ECO:0000313" key="2">
    <source>
        <dbReference type="EMBL" id="JAS26173.1"/>
    </source>
</evidence>
<dbReference type="InterPro" id="IPR015897">
    <property type="entry name" value="CHK_kinase-like"/>
</dbReference>
<dbReference type="PANTHER" id="PTHR11012:SF56">
    <property type="entry name" value="CHK KINASE-LIKE DOMAIN-CONTAINING PROTEIN-RELATED"/>
    <property type="match status" value="1"/>
</dbReference>
<reference evidence="2" key="1">
    <citation type="submission" date="2015-12" db="EMBL/GenBank/DDBJ databases">
        <title>De novo transcriptome assembly of four potential Pierce s Disease insect vectors from Arizona vineyards.</title>
        <authorList>
            <person name="Tassone E.E."/>
        </authorList>
    </citation>
    <scope>NUCLEOTIDE SEQUENCE</scope>
</reference>
<protein>
    <recommendedName>
        <fullName evidence="1">CHK kinase-like domain-containing protein</fullName>
    </recommendedName>
</protein>
<dbReference type="SMART" id="SM00587">
    <property type="entry name" value="CHK"/>
    <property type="match status" value="1"/>
</dbReference>
<dbReference type="Gene3D" id="3.90.1200.10">
    <property type="match status" value="1"/>
</dbReference>
<evidence type="ECO:0000259" key="1">
    <source>
        <dbReference type="SMART" id="SM00587"/>
    </source>
</evidence>
<dbReference type="SUPFAM" id="SSF56112">
    <property type="entry name" value="Protein kinase-like (PK-like)"/>
    <property type="match status" value="1"/>
</dbReference>
<feature type="non-terminal residue" evidence="2">
    <location>
        <position position="1"/>
    </location>
</feature>
<dbReference type="PANTHER" id="PTHR11012">
    <property type="entry name" value="PROTEIN KINASE-LIKE DOMAIN-CONTAINING"/>
    <property type="match status" value="1"/>
</dbReference>
<dbReference type="InterPro" id="IPR011009">
    <property type="entry name" value="Kinase-like_dom_sf"/>
</dbReference>
<dbReference type="Pfam" id="PF02958">
    <property type="entry name" value="EcKL"/>
    <property type="match status" value="1"/>
</dbReference>
<sequence>ITSPLLHTMETLDNFSWLNKDFLENILREEPRTRVLSFSVQEVSSLGNSYCSSLLRVKVELNENGSVVRKSLIVKAPLPDGPAYMALKEMKIMAKESLVYNKVIPLMNKINDDFAPKSYVCELADTIILEDLMDQGYRTLDRFDQLDFEHCNAFMKVIGRFHAMSVCVEKREPTLIAEAGNELIHVDTPEGKSYFYKSIEWFASEIRTWGGFERHADILENNVDTLYARKVRLYDSKKHVSVLNHGDAWTNNVLFKHDGSGNVVDSKLIDFQTCTLASPAVDLIYFIVSSVREDVKLKRLPELYATYLENFNSTLESAGCEERLTPEQLEDEMKFADIRHVSMIPIHLTLIFNERPDDIGLDKAVMAFEVGTNTQDNPIIQLFKGEKFKEVVKFTLR</sequence>
<gene>
    <name evidence="2" type="ORF">g.7332</name>
</gene>
<feature type="domain" description="CHK kinase-like" evidence="1">
    <location>
        <begin position="127"/>
        <end position="317"/>
    </location>
</feature>
<feature type="non-terminal residue" evidence="2">
    <location>
        <position position="397"/>
    </location>
</feature>
<organism evidence="2">
    <name type="scientific">Clastoptera arizonana</name>
    <name type="common">Arizona spittle bug</name>
    <dbReference type="NCBI Taxonomy" id="38151"/>
    <lineage>
        <taxon>Eukaryota</taxon>
        <taxon>Metazoa</taxon>
        <taxon>Ecdysozoa</taxon>
        <taxon>Arthropoda</taxon>
        <taxon>Hexapoda</taxon>
        <taxon>Insecta</taxon>
        <taxon>Pterygota</taxon>
        <taxon>Neoptera</taxon>
        <taxon>Paraneoptera</taxon>
        <taxon>Hemiptera</taxon>
        <taxon>Auchenorrhyncha</taxon>
        <taxon>Cercopoidea</taxon>
        <taxon>Clastopteridae</taxon>
        <taxon>Clastoptera</taxon>
    </lineage>
</organism>
<accession>A0A1B6DKF0</accession>
<dbReference type="EMBL" id="GEDC01011125">
    <property type="protein sequence ID" value="JAS26173.1"/>
    <property type="molecule type" value="Transcribed_RNA"/>
</dbReference>
<name>A0A1B6DKF0_9HEMI</name>
<proteinExistence type="predicted"/>
<dbReference type="InterPro" id="IPR004119">
    <property type="entry name" value="EcKL"/>
</dbReference>